<dbReference type="Gene3D" id="3.40.50.720">
    <property type="entry name" value="NAD(P)-binding Rossmann-like Domain"/>
    <property type="match status" value="2"/>
</dbReference>
<comment type="caution">
    <text evidence="5">The sequence shown here is derived from an EMBL/GenBank/DDBJ whole genome shotgun (WGS) entry which is preliminary data.</text>
</comment>
<evidence type="ECO:0000256" key="1">
    <source>
        <dbReference type="ARBA" id="ARBA00023002"/>
    </source>
</evidence>
<dbReference type="Gene3D" id="1.10.1870.10">
    <property type="entry name" value="Domain 3, Saccharopine reductase"/>
    <property type="match status" value="1"/>
</dbReference>
<dbReference type="Gene3D" id="3.30.360.10">
    <property type="entry name" value="Dihydrodipicolinate Reductase, domain 2"/>
    <property type="match status" value="1"/>
</dbReference>
<evidence type="ECO:0000313" key="6">
    <source>
        <dbReference type="Proteomes" id="UP001147760"/>
    </source>
</evidence>
<dbReference type="GO" id="GO:0005737">
    <property type="term" value="C:cytoplasm"/>
    <property type="evidence" value="ECO:0007669"/>
    <property type="project" value="TreeGrafter"/>
</dbReference>
<dbReference type="AlphaFoldDB" id="A0A9W9XA78"/>
<dbReference type="Proteomes" id="UP001147760">
    <property type="component" value="Unassembled WGS sequence"/>
</dbReference>
<dbReference type="PANTHER" id="PTHR11133:SF22">
    <property type="entry name" value="ALPHA-AMINOADIPIC SEMIALDEHYDE SYNTHASE, MITOCHONDRIAL"/>
    <property type="match status" value="1"/>
</dbReference>
<keyword evidence="2" id="KW-0457">Lysine biosynthesis</keyword>
<reference evidence="5" key="1">
    <citation type="submission" date="2022-12" db="EMBL/GenBank/DDBJ databases">
        <authorList>
            <person name="Petersen C."/>
        </authorList>
    </citation>
    <scope>NUCLEOTIDE SEQUENCE</scope>
    <source>
        <strain evidence="5">IBT 17660</strain>
    </source>
</reference>
<evidence type="ECO:0008006" key="7">
    <source>
        <dbReference type="Google" id="ProtNLM"/>
    </source>
</evidence>
<sequence length="383" mass="41907">MPEEKRILVLGSGMVAPPCIEYLTRSPQNEVTVACRTLSTAQTLASEFPRTQPLSLDVASAADLDTQVAAHGLVISLVSYTHHAAMRALDDAVKEAGITVLNEVGVDPGIDHMYAIKTIGEVHEKGGKVKEFYSYCGGLPAPECADNPLGFKFSWSPRGAILSQCNSASFLHHGKQVDIPATELMSVAKPYYVMDGYSGSLRYKGNPEFIQALAGIGWLDQEEKSWLKPEITWAQIQQRLVNAPASDESSLVARIKEVYRFPNVPESERIISGMRWLGLFSTEPASIKDGNILDTLCHQLAKLLSFKPGERDLVMLQHKFVVEWRDGKKDTITSTLELLGNPERYSAMAVSVGVTCGVATQLLLDGHPALRTPGILAPYKKEI</sequence>
<organism evidence="5 6">
    <name type="scientific">Penicillium desertorum</name>
    <dbReference type="NCBI Taxonomy" id="1303715"/>
    <lineage>
        <taxon>Eukaryota</taxon>
        <taxon>Fungi</taxon>
        <taxon>Dikarya</taxon>
        <taxon>Ascomycota</taxon>
        <taxon>Pezizomycotina</taxon>
        <taxon>Eurotiomycetes</taxon>
        <taxon>Eurotiomycetidae</taxon>
        <taxon>Eurotiales</taxon>
        <taxon>Aspergillaceae</taxon>
        <taxon>Penicillium</taxon>
    </lineage>
</organism>
<proteinExistence type="predicted"/>
<evidence type="ECO:0000259" key="3">
    <source>
        <dbReference type="Pfam" id="PF03435"/>
    </source>
</evidence>
<name>A0A9W9XA78_9EURO</name>
<dbReference type="InterPro" id="IPR036291">
    <property type="entry name" value="NAD(P)-bd_dom_sf"/>
</dbReference>
<protein>
    <recommendedName>
        <fullName evidence="7">Saccharopine dehydrogenase</fullName>
    </recommendedName>
</protein>
<evidence type="ECO:0000313" key="5">
    <source>
        <dbReference type="EMBL" id="KAJ5487308.1"/>
    </source>
</evidence>
<evidence type="ECO:0000259" key="4">
    <source>
        <dbReference type="Pfam" id="PF16653"/>
    </source>
</evidence>
<dbReference type="PANTHER" id="PTHR11133">
    <property type="entry name" value="SACCHAROPINE DEHYDROGENASE"/>
    <property type="match status" value="1"/>
</dbReference>
<dbReference type="OrthoDB" id="10059875at2759"/>
<dbReference type="Pfam" id="PF16653">
    <property type="entry name" value="Sacchrp_dh_C"/>
    <property type="match status" value="1"/>
</dbReference>
<dbReference type="EMBL" id="JAPWDO010000001">
    <property type="protein sequence ID" value="KAJ5487308.1"/>
    <property type="molecule type" value="Genomic_DNA"/>
</dbReference>
<reference evidence="5" key="2">
    <citation type="journal article" date="2023" name="IMA Fungus">
        <title>Comparative genomic study of the Penicillium genus elucidates a diverse pangenome and 15 lateral gene transfer events.</title>
        <authorList>
            <person name="Petersen C."/>
            <person name="Sorensen T."/>
            <person name="Nielsen M.R."/>
            <person name="Sondergaard T.E."/>
            <person name="Sorensen J.L."/>
            <person name="Fitzpatrick D.A."/>
            <person name="Frisvad J.C."/>
            <person name="Nielsen K.L."/>
        </authorList>
    </citation>
    <scope>NUCLEOTIDE SEQUENCE</scope>
    <source>
        <strain evidence="5">IBT 17660</strain>
    </source>
</reference>
<evidence type="ECO:0000256" key="2">
    <source>
        <dbReference type="ARBA" id="ARBA00023154"/>
    </source>
</evidence>
<feature type="domain" description="Saccharopine dehydrogenase-like C-terminal" evidence="4">
    <location>
        <begin position="105"/>
        <end position="382"/>
    </location>
</feature>
<dbReference type="GO" id="GO:0004753">
    <property type="term" value="F:saccharopine dehydrogenase activity"/>
    <property type="evidence" value="ECO:0007669"/>
    <property type="project" value="TreeGrafter"/>
</dbReference>
<keyword evidence="6" id="KW-1185">Reference proteome</keyword>
<dbReference type="SUPFAM" id="SSF51735">
    <property type="entry name" value="NAD(P)-binding Rossmann-fold domains"/>
    <property type="match status" value="1"/>
</dbReference>
<dbReference type="InterPro" id="IPR051168">
    <property type="entry name" value="AASS"/>
</dbReference>
<feature type="domain" description="Saccharopine dehydrogenase NADP binding" evidence="3">
    <location>
        <begin position="7"/>
        <end position="86"/>
    </location>
</feature>
<dbReference type="InterPro" id="IPR032095">
    <property type="entry name" value="Sacchrp_dh-like_C"/>
</dbReference>
<dbReference type="SUPFAM" id="SSF55347">
    <property type="entry name" value="Glyceraldehyde-3-phosphate dehydrogenase-like, C-terminal domain"/>
    <property type="match status" value="1"/>
</dbReference>
<accession>A0A9W9XA78</accession>
<dbReference type="GO" id="GO:0019878">
    <property type="term" value="P:lysine biosynthetic process via aminoadipic acid"/>
    <property type="evidence" value="ECO:0007669"/>
    <property type="project" value="TreeGrafter"/>
</dbReference>
<dbReference type="Pfam" id="PF03435">
    <property type="entry name" value="Sacchrp_dh_NADP"/>
    <property type="match status" value="1"/>
</dbReference>
<gene>
    <name evidence="5" type="ORF">N7530_001608</name>
</gene>
<keyword evidence="1" id="KW-0560">Oxidoreductase</keyword>
<keyword evidence="2" id="KW-0028">Amino-acid biosynthesis</keyword>
<dbReference type="InterPro" id="IPR005097">
    <property type="entry name" value="Sacchrp_dh_NADP-bd"/>
</dbReference>